<feature type="transmembrane region" description="Helical" evidence="1">
    <location>
        <begin position="193"/>
        <end position="210"/>
    </location>
</feature>
<feature type="transmembrane region" description="Helical" evidence="1">
    <location>
        <begin position="98"/>
        <end position="117"/>
    </location>
</feature>
<protein>
    <recommendedName>
        <fullName evidence="4">Prenyltransferase</fullName>
    </recommendedName>
</protein>
<feature type="transmembrane region" description="Helical" evidence="1">
    <location>
        <begin position="156"/>
        <end position="173"/>
    </location>
</feature>
<evidence type="ECO:0008006" key="4">
    <source>
        <dbReference type="Google" id="ProtNLM"/>
    </source>
</evidence>
<feature type="transmembrane region" description="Helical" evidence="1">
    <location>
        <begin position="124"/>
        <end position="144"/>
    </location>
</feature>
<sequence length="267" mass="30797">MKQFISYLQHPIVKIFISPLASVIFGLILGFQVTKTPNFLIAAALYGLVIFTQLIEHFQYQRYIAANQKQTPMSIYYACLVICIILALVFVLTQHWAISILIILYLLFIFLQYYPFYLVGTFNYIFLSTFFNGFILNIVAYYSQSHQLSNKFLLDLIPIVIYCMASNLITNDLKNTLPTLPKFKILSQNIKKIAFAMMLIALLLGIYFSLPTHSYLLGQIFMLTFVPLVSIPNLISVKTMDKIQNKINFNASMMLCFNLLYLIAYIF</sequence>
<feature type="transmembrane region" description="Helical" evidence="1">
    <location>
        <begin position="247"/>
        <end position="266"/>
    </location>
</feature>
<comment type="caution">
    <text evidence="2">The sequence shown here is derived from an EMBL/GenBank/DDBJ whole genome shotgun (WGS) entry which is preliminary data.</text>
</comment>
<reference evidence="2" key="1">
    <citation type="submission" date="2023-05" db="EMBL/GenBank/DDBJ databases">
        <title>Cataloging the Phylogenetic Diversity of Human Bladder Bacteria.</title>
        <authorList>
            <person name="Du J."/>
        </authorList>
    </citation>
    <scope>NUCLEOTIDE SEQUENCE</scope>
    <source>
        <strain evidence="2">UMB1231</strain>
    </source>
</reference>
<accession>A0AAJ1Q4W4</accession>
<keyword evidence="1" id="KW-0812">Transmembrane</keyword>
<feature type="transmembrane region" description="Helical" evidence="1">
    <location>
        <begin position="216"/>
        <end position="235"/>
    </location>
</feature>
<evidence type="ECO:0000313" key="2">
    <source>
        <dbReference type="EMBL" id="MDK7186834.1"/>
    </source>
</evidence>
<keyword evidence="1" id="KW-0472">Membrane</keyword>
<evidence type="ECO:0000256" key="1">
    <source>
        <dbReference type="SAM" id="Phobius"/>
    </source>
</evidence>
<keyword evidence="1" id="KW-1133">Transmembrane helix</keyword>
<dbReference type="AlphaFoldDB" id="A0AAJ1Q4W4"/>
<organism evidence="2 3">
    <name type="scientific">Facklamia hominis</name>
    <dbReference type="NCBI Taxonomy" id="178214"/>
    <lineage>
        <taxon>Bacteria</taxon>
        <taxon>Bacillati</taxon>
        <taxon>Bacillota</taxon>
        <taxon>Bacilli</taxon>
        <taxon>Lactobacillales</taxon>
        <taxon>Aerococcaceae</taxon>
        <taxon>Facklamia</taxon>
    </lineage>
</organism>
<proteinExistence type="predicted"/>
<feature type="transmembrane region" description="Helical" evidence="1">
    <location>
        <begin position="12"/>
        <end position="33"/>
    </location>
</feature>
<gene>
    <name evidence="2" type="ORF">QP433_02445</name>
</gene>
<dbReference type="EMBL" id="JASOOE010000003">
    <property type="protein sequence ID" value="MDK7186834.1"/>
    <property type="molecule type" value="Genomic_DNA"/>
</dbReference>
<name>A0AAJ1Q4W4_9LACT</name>
<feature type="transmembrane region" description="Helical" evidence="1">
    <location>
        <begin position="39"/>
        <end position="55"/>
    </location>
</feature>
<feature type="transmembrane region" description="Helical" evidence="1">
    <location>
        <begin position="75"/>
        <end position="92"/>
    </location>
</feature>
<evidence type="ECO:0000313" key="3">
    <source>
        <dbReference type="Proteomes" id="UP001229251"/>
    </source>
</evidence>
<dbReference type="RefSeq" id="WP_070609767.1">
    <property type="nucleotide sequence ID" value="NZ_JASOOE010000003.1"/>
</dbReference>
<dbReference type="Proteomes" id="UP001229251">
    <property type="component" value="Unassembled WGS sequence"/>
</dbReference>